<evidence type="ECO:0000313" key="1">
    <source>
        <dbReference type="EMBL" id="KAJ7552897.1"/>
    </source>
</evidence>
<dbReference type="Proteomes" id="UP001162992">
    <property type="component" value="Chromosome 6"/>
</dbReference>
<keyword evidence="2" id="KW-1185">Reference proteome</keyword>
<organism evidence="1 2">
    <name type="scientific">Diphasiastrum complanatum</name>
    <name type="common">Issler's clubmoss</name>
    <name type="synonym">Lycopodium complanatum</name>
    <dbReference type="NCBI Taxonomy" id="34168"/>
    <lineage>
        <taxon>Eukaryota</taxon>
        <taxon>Viridiplantae</taxon>
        <taxon>Streptophyta</taxon>
        <taxon>Embryophyta</taxon>
        <taxon>Tracheophyta</taxon>
        <taxon>Lycopodiopsida</taxon>
        <taxon>Lycopodiales</taxon>
        <taxon>Lycopodiaceae</taxon>
        <taxon>Lycopodioideae</taxon>
        <taxon>Diphasiastrum</taxon>
    </lineage>
</organism>
<sequence length="390" mass="43134">MYSTDSSGGDSRLLTSTEPKPRLRWTPELHDRFVEAVAQLGGAEKATPKSIMNVMGVKGLTLYHLKSHLQKFRLGKQLSKEQNQEANKDGSNAGPNSSTIATQGMPSQNSTENLQVTEALRLQMEVQRKLHEQLEVQRHLQLRIEAQGKYLQSILDKARETLTTNAPEADQEQLESAEVLNNNPFSIKMPMPNLTRQGNSPDQQQQFPSHILTNSPVKNLPSMQAFEDQNSVHQHHFGNKRARTASFSYNGDAENWQNREGKSERLLSNNSPFSLDQTAAAHAANLADQAMHHQASEDLEMRRRMAFLVRGEAAGMAMQGGSRLAYREPTLYGHGSATGRTMMGYGSNGGGASTLDLNTNNNNAAPNTDGPRVAQNGNRELDLNMFGWGR</sequence>
<accession>A0ACC2DF53</accession>
<protein>
    <submittedName>
        <fullName evidence="1">Uncharacterized protein</fullName>
    </submittedName>
</protein>
<gene>
    <name evidence="1" type="ORF">O6H91_06G075400</name>
</gene>
<dbReference type="EMBL" id="CM055097">
    <property type="protein sequence ID" value="KAJ7552897.1"/>
    <property type="molecule type" value="Genomic_DNA"/>
</dbReference>
<proteinExistence type="predicted"/>
<reference evidence="2" key="1">
    <citation type="journal article" date="2024" name="Proc. Natl. Acad. Sci. U.S.A.">
        <title>Extraordinary preservation of gene collinearity over three hundred million years revealed in homosporous lycophytes.</title>
        <authorList>
            <person name="Li C."/>
            <person name="Wickell D."/>
            <person name="Kuo L.Y."/>
            <person name="Chen X."/>
            <person name="Nie B."/>
            <person name="Liao X."/>
            <person name="Peng D."/>
            <person name="Ji J."/>
            <person name="Jenkins J."/>
            <person name="Williams M."/>
            <person name="Shu S."/>
            <person name="Plott C."/>
            <person name="Barry K."/>
            <person name="Rajasekar S."/>
            <person name="Grimwood J."/>
            <person name="Han X."/>
            <person name="Sun S."/>
            <person name="Hou Z."/>
            <person name="He W."/>
            <person name="Dai G."/>
            <person name="Sun C."/>
            <person name="Schmutz J."/>
            <person name="Leebens-Mack J.H."/>
            <person name="Li F.W."/>
            <person name="Wang L."/>
        </authorList>
    </citation>
    <scope>NUCLEOTIDE SEQUENCE [LARGE SCALE GENOMIC DNA]</scope>
    <source>
        <strain evidence="2">cv. PW_Plant_1</strain>
    </source>
</reference>
<evidence type="ECO:0000313" key="2">
    <source>
        <dbReference type="Proteomes" id="UP001162992"/>
    </source>
</evidence>
<name>A0ACC2DF53_DIPCM</name>
<comment type="caution">
    <text evidence="1">The sequence shown here is derived from an EMBL/GenBank/DDBJ whole genome shotgun (WGS) entry which is preliminary data.</text>
</comment>